<evidence type="ECO:0000313" key="3">
    <source>
        <dbReference type="Proteomes" id="UP000077069"/>
    </source>
</evidence>
<dbReference type="AlphaFoldDB" id="A0A177CSP8"/>
<keyword evidence="3" id="KW-1185">Reference proteome</keyword>
<gene>
    <name evidence="2" type="ORF">CC84DRAFT_1256381</name>
</gene>
<feature type="region of interest" description="Disordered" evidence="1">
    <location>
        <begin position="232"/>
        <end position="353"/>
    </location>
</feature>
<dbReference type="Proteomes" id="UP000077069">
    <property type="component" value="Unassembled WGS sequence"/>
</dbReference>
<evidence type="ECO:0000256" key="1">
    <source>
        <dbReference type="SAM" id="MobiDB-lite"/>
    </source>
</evidence>
<feature type="compositionally biased region" description="Basic and acidic residues" evidence="1">
    <location>
        <begin position="185"/>
        <end position="196"/>
    </location>
</feature>
<evidence type="ECO:0000313" key="2">
    <source>
        <dbReference type="EMBL" id="OAG10564.1"/>
    </source>
</evidence>
<dbReference type="GeneID" id="28768105"/>
<dbReference type="EMBL" id="KV441549">
    <property type="protein sequence ID" value="OAG10564.1"/>
    <property type="molecule type" value="Genomic_DNA"/>
</dbReference>
<organism evidence="2 3">
    <name type="scientific">Paraphaeosphaeria sporulosa</name>
    <dbReference type="NCBI Taxonomy" id="1460663"/>
    <lineage>
        <taxon>Eukaryota</taxon>
        <taxon>Fungi</taxon>
        <taxon>Dikarya</taxon>
        <taxon>Ascomycota</taxon>
        <taxon>Pezizomycotina</taxon>
        <taxon>Dothideomycetes</taxon>
        <taxon>Pleosporomycetidae</taxon>
        <taxon>Pleosporales</taxon>
        <taxon>Massarineae</taxon>
        <taxon>Didymosphaeriaceae</taxon>
        <taxon>Paraphaeosphaeria</taxon>
    </lineage>
</organism>
<dbReference type="InParanoid" id="A0A177CSP8"/>
<reference evidence="2 3" key="1">
    <citation type="submission" date="2016-05" db="EMBL/GenBank/DDBJ databases">
        <title>Comparative analysis of secretome profiles of manganese(II)-oxidizing ascomycete fungi.</title>
        <authorList>
            <consortium name="DOE Joint Genome Institute"/>
            <person name="Zeiner C.A."/>
            <person name="Purvine S.O."/>
            <person name="Zink E.M."/>
            <person name="Wu S."/>
            <person name="Pasa-Tolic L."/>
            <person name="Chaput D.L."/>
            <person name="Haridas S."/>
            <person name="Grigoriev I.V."/>
            <person name="Santelli C.M."/>
            <person name="Hansel C.M."/>
        </authorList>
    </citation>
    <scope>NUCLEOTIDE SEQUENCE [LARGE SCALE GENOMIC DNA]</scope>
    <source>
        <strain evidence="2 3">AP3s5-JAC2a</strain>
    </source>
</reference>
<sequence length="353" mass="38624">MAGPSAPVDQAPAAADTLTCKACRRTLATITADGELRPHGALDEGCALCKDMVKHCNEYEEVKGYFKELEHRRDDYRPRQLALEVVHEAQMNLGNFIQAVAAWGDSGDGHDDEDEACGGSAGEQHNRVQEQEQTATPPADAQPHRKRILSPASSPPRKHAKRPRLSERQRRVSFDPSVVFRDAEAASKRVDAEFSRNSEGYSRGRYTAPEGTEWLDTSGNSLRETQFFGVQKRGRKWVPTKEGMEMDEEWEMGSGEGHAEEEGSGGIAATGDVDEKQEHPQDVQMKCVGKETETTPSRNIPLPYRTSVGLSDPSSDPPGPDTKPSSEGAADIQIVERPSIFGDGKPSAPLDED</sequence>
<feature type="region of interest" description="Disordered" evidence="1">
    <location>
        <begin position="104"/>
        <end position="170"/>
    </location>
</feature>
<proteinExistence type="predicted"/>
<name>A0A177CSP8_9PLEO</name>
<protein>
    <submittedName>
        <fullName evidence="2">Uncharacterized protein</fullName>
    </submittedName>
</protein>
<accession>A0A177CSP8</accession>
<dbReference type="RefSeq" id="XP_018040929.1">
    <property type="nucleotide sequence ID" value="XM_018184619.1"/>
</dbReference>
<feature type="region of interest" description="Disordered" evidence="1">
    <location>
        <begin position="185"/>
        <end position="219"/>
    </location>
</feature>
<dbReference type="OrthoDB" id="3800892at2759"/>